<dbReference type="GO" id="GO:0046417">
    <property type="term" value="P:chorismate metabolic process"/>
    <property type="evidence" value="ECO:0007669"/>
    <property type="project" value="InterPro"/>
</dbReference>
<keyword evidence="4 5" id="KW-0413">Isomerase</keyword>
<dbReference type="InterPro" id="IPR051331">
    <property type="entry name" value="Chorismate_mutase-related"/>
</dbReference>
<dbReference type="InterPro" id="IPR036979">
    <property type="entry name" value="CM_dom_sf"/>
</dbReference>
<reference evidence="8 9" key="1">
    <citation type="submission" date="2012-10" db="EMBL/GenBank/DDBJ databases">
        <title>The draft sequence of the Mycobacterium pheli genome.</title>
        <authorList>
            <person name="Pettersson B.M.F."/>
            <person name="Das S."/>
            <person name="Dasgupta S."/>
            <person name="Bhattacharya A."/>
            <person name="Kirsebom L.A."/>
        </authorList>
    </citation>
    <scope>NUCLEOTIDE SEQUENCE [LARGE SCALE GENOMIC DNA]</scope>
    <source>
        <strain evidence="8 9">CCUG 21000</strain>
    </source>
</reference>
<dbReference type="NCBIfam" id="NF006741">
    <property type="entry name" value="PRK09269.1"/>
    <property type="match status" value="1"/>
</dbReference>
<evidence type="ECO:0000313" key="8">
    <source>
        <dbReference type="EMBL" id="KAB7753570.1"/>
    </source>
</evidence>
<keyword evidence="3 6" id="KW-0732">Signal</keyword>
<feature type="signal peptide" evidence="6">
    <location>
        <begin position="1"/>
        <end position="23"/>
    </location>
</feature>
<evidence type="ECO:0000256" key="2">
    <source>
        <dbReference type="ARBA" id="ARBA00012404"/>
    </source>
</evidence>
<evidence type="ECO:0000256" key="3">
    <source>
        <dbReference type="ARBA" id="ARBA00022729"/>
    </source>
</evidence>
<evidence type="ECO:0000313" key="9">
    <source>
        <dbReference type="Proteomes" id="UP000325690"/>
    </source>
</evidence>
<protein>
    <recommendedName>
        <fullName evidence="2 5">Chorismate mutase</fullName>
        <ecNumber evidence="2 5">5.4.99.5</ecNumber>
    </recommendedName>
</protein>
<comment type="catalytic activity">
    <reaction evidence="5">
        <text>chorismate = prephenate</text>
        <dbReference type="Rhea" id="RHEA:13897"/>
        <dbReference type="ChEBI" id="CHEBI:29748"/>
        <dbReference type="ChEBI" id="CHEBI:29934"/>
        <dbReference type="EC" id="5.4.99.5"/>
    </reaction>
</comment>
<dbReference type="SUPFAM" id="SSF48600">
    <property type="entry name" value="Chorismate mutase II"/>
    <property type="match status" value="1"/>
</dbReference>
<dbReference type="UniPathway" id="UPA00120">
    <property type="reaction ID" value="UER00203"/>
</dbReference>
<dbReference type="NCBIfam" id="TIGR01806">
    <property type="entry name" value="CM_mono2"/>
    <property type="match status" value="1"/>
</dbReference>
<dbReference type="PROSITE" id="PS51168">
    <property type="entry name" value="CHORISMATE_MUT_2"/>
    <property type="match status" value="1"/>
</dbReference>
<dbReference type="Pfam" id="PF01817">
    <property type="entry name" value="CM_2"/>
    <property type="match status" value="1"/>
</dbReference>
<evidence type="ECO:0000259" key="7">
    <source>
        <dbReference type="PROSITE" id="PS51168"/>
    </source>
</evidence>
<dbReference type="InterPro" id="IPR002701">
    <property type="entry name" value="CM_II_prokaryot"/>
</dbReference>
<evidence type="ECO:0000256" key="5">
    <source>
        <dbReference type="PIRNR" id="PIRNR026640"/>
    </source>
</evidence>
<dbReference type="PANTHER" id="PTHR38041:SF2">
    <property type="entry name" value="SECRETED CHORISMATE MUTASE"/>
    <property type="match status" value="1"/>
</dbReference>
<dbReference type="InterPro" id="IPR008240">
    <property type="entry name" value="Chorismate_mutase_periplasmic"/>
</dbReference>
<proteinExistence type="predicted"/>
<comment type="function">
    <text evidence="5">Catalyzes the Claisen rearrangement of chorismate to prephenate.</text>
</comment>
<dbReference type="PANTHER" id="PTHR38041">
    <property type="entry name" value="CHORISMATE MUTASE"/>
    <property type="match status" value="1"/>
</dbReference>
<accession>A0A5N5UZB7</accession>
<dbReference type="EMBL" id="ANBP01000034">
    <property type="protein sequence ID" value="KAB7753570.1"/>
    <property type="molecule type" value="Genomic_DNA"/>
</dbReference>
<feature type="chain" id="PRO_5024307286" description="Chorismate mutase" evidence="6">
    <location>
        <begin position="24"/>
        <end position="187"/>
    </location>
</feature>
<evidence type="ECO:0000256" key="6">
    <source>
        <dbReference type="SAM" id="SignalP"/>
    </source>
</evidence>
<organism evidence="8 9">
    <name type="scientific">Mycolicibacterium phlei DSM 43239 = CCUG 21000</name>
    <dbReference type="NCBI Taxonomy" id="1226750"/>
    <lineage>
        <taxon>Bacteria</taxon>
        <taxon>Bacillati</taxon>
        <taxon>Actinomycetota</taxon>
        <taxon>Actinomycetes</taxon>
        <taxon>Mycobacteriales</taxon>
        <taxon>Mycobacteriaceae</taxon>
        <taxon>Mycolicibacterium</taxon>
    </lineage>
</organism>
<gene>
    <name evidence="8" type="ORF">MPHL21000_20300</name>
</gene>
<evidence type="ECO:0000256" key="1">
    <source>
        <dbReference type="ARBA" id="ARBA00004817"/>
    </source>
</evidence>
<sequence>MIMPRMLVSALVGAGVAASTATAAATPTAPLYPLVDAAAERLATADPVAAAKWINGGPITDKPRADAVLDAVAADATAHGIDPQYVRTVFTDQIAATEGIQYTRFGQWKFDPATAPTAAPDLTESRSRIDQLNKLMVDEIGAQWNSLHDPACTQELAAATEAVAADRGLDPLYRQALQSATRSYCLT</sequence>
<name>A0A5N5UZB7_MYCPH</name>
<dbReference type="EC" id="5.4.99.5" evidence="2 5"/>
<dbReference type="InterPro" id="IPR036263">
    <property type="entry name" value="Chorismate_II_sf"/>
</dbReference>
<keyword evidence="9" id="KW-1185">Reference proteome</keyword>
<dbReference type="PIRSF" id="PIRSF026640">
    <property type="entry name" value="Peripl_chor_mut"/>
    <property type="match status" value="1"/>
</dbReference>
<comment type="pathway">
    <text evidence="1 5">Metabolic intermediate biosynthesis; prephenate biosynthesis; prephenate from chorismate: step 1/1.</text>
</comment>
<feature type="domain" description="Chorismate mutase" evidence="7">
    <location>
        <begin position="1"/>
        <end position="105"/>
    </location>
</feature>
<dbReference type="AlphaFoldDB" id="A0A5N5UZB7"/>
<dbReference type="GO" id="GO:0009697">
    <property type="term" value="P:salicylic acid biosynthetic process"/>
    <property type="evidence" value="ECO:0007669"/>
    <property type="project" value="TreeGrafter"/>
</dbReference>
<dbReference type="Gene3D" id="1.20.59.10">
    <property type="entry name" value="Chorismate mutase"/>
    <property type="match status" value="1"/>
</dbReference>
<comment type="caution">
    <text evidence="8">The sequence shown here is derived from an EMBL/GenBank/DDBJ whole genome shotgun (WGS) entry which is preliminary data.</text>
</comment>
<dbReference type="SMART" id="SM00830">
    <property type="entry name" value="CM_2"/>
    <property type="match status" value="1"/>
</dbReference>
<dbReference type="Proteomes" id="UP000325690">
    <property type="component" value="Unassembled WGS sequence"/>
</dbReference>
<dbReference type="GO" id="GO:0004106">
    <property type="term" value="F:chorismate mutase activity"/>
    <property type="evidence" value="ECO:0007669"/>
    <property type="project" value="UniProtKB-EC"/>
</dbReference>
<evidence type="ECO:0000256" key="4">
    <source>
        <dbReference type="ARBA" id="ARBA00023235"/>
    </source>
</evidence>